<organism evidence="1 2">
    <name type="scientific">Micromonospora purpureochromogenes</name>
    <dbReference type="NCBI Taxonomy" id="47872"/>
    <lineage>
        <taxon>Bacteria</taxon>
        <taxon>Bacillati</taxon>
        <taxon>Actinomycetota</taxon>
        <taxon>Actinomycetes</taxon>
        <taxon>Micromonosporales</taxon>
        <taxon>Micromonosporaceae</taxon>
        <taxon>Micromonospora</taxon>
    </lineage>
</organism>
<gene>
    <name evidence="1" type="ORF">HDA35_003005</name>
</gene>
<dbReference type="NCBIfam" id="NF041064">
    <property type="entry name" value="DpdG"/>
    <property type="match status" value="1"/>
</dbReference>
<name>A0ABX2RPN0_9ACTN</name>
<evidence type="ECO:0000313" key="1">
    <source>
        <dbReference type="EMBL" id="NYF57174.1"/>
    </source>
</evidence>
<keyword evidence="2" id="KW-1185">Reference proteome</keyword>
<protein>
    <submittedName>
        <fullName evidence="1">Uncharacterized protein</fullName>
    </submittedName>
</protein>
<reference evidence="1 2" key="1">
    <citation type="submission" date="2020-07" db="EMBL/GenBank/DDBJ databases">
        <title>Sequencing the genomes of 1000 actinobacteria strains.</title>
        <authorList>
            <person name="Klenk H.-P."/>
        </authorList>
    </citation>
    <scope>NUCLEOTIDE SEQUENCE [LARGE SCALE GENOMIC DNA]</scope>
    <source>
        <strain evidence="1 2">DSM 43814</strain>
    </source>
</reference>
<accession>A0ABX2RPN0</accession>
<comment type="caution">
    <text evidence="1">The sequence shown here is derived from an EMBL/GenBank/DDBJ whole genome shotgun (WGS) entry which is preliminary data.</text>
</comment>
<proteinExistence type="predicted"/>
<dbReference type="EMBL" id="JACCCQ010000001">
    <property type="protein sequence ID" value="NYF57174.1"/>
    <property type="molecule type" value="Genomic_DNA"/>
</dbReference>
<dbReference type="Proteomes" id="UP000631553">
    <property type="component" value="Unassembled WGS sequence"/>
</dbReference>
<evidence type="ECO:0000313" key="2">
    <source>
        <dbReference type="Proteomes" id="UP000631553"/>
    </source>
</evidence>
<sequence>MHLIARYLTECAEPVELHRLKSLLQPPTLKIRADGTNTFDACLKALQDLRLVVRADGIVAAAPQLVVPSDVRAFGEALVLAICDGAADGLDDLPQRDLLSALTWWCSQDPYGGSLSWQEVQRLLSHDMGEFFTSFAIGNSNPWLAFVRWATALGFAEYAGPPGRASSTIVPDMTRAVRTVIRSREWSVPVPASEFVSFLRDSLPVMDGGRLATRLRPGWDLPPGRRAVDNALDVALSHALLCNEESGAITMGNPSDAPDKILLSDGPNVRIISVVMVQGAKR</sequence>
<dbReference type="InterPro" id="IPR049812">
    <property type="entry name" value="DpdG-like"/>
</dbReference>